<feature type="signal peptide" evidence="2">
    <location>
        <begin position="1"/>
        <end position="23"/>
    </location>
</feature>
<dbReference type="AlphaFoldDB" id="A0A411HEL6"/>
<evidence type="ECO:0000256" key="1">
    <source>
        <dbReference type="SAM" id="Phobius"/>
    </source>
</evidence>
<sequence length="726" mass="79585">MSSRKHLFCALALLLGTAMPALACGPDFPQQLLADRRDTLLVLPEGTFDFEVSRLSPALTDKFKAIEAGPWEEPTALRDKVDHDNLRAEELEKVTRVRSQADAEKAYAEGVGLSEELRTYTAGAVAFSTGQYPAALSRFNAVLALPATERARRGTWAAYMAGRSLAKLNRNDDAAAAFVRTRELAQQGAADPLGLAVASFGEQARLLLDRGETAKAIALYAEQAAHNSTSGRASLLQIARKLIAQPQQFDTELSDPLTQRLLIAYAFTRSGELEENRADSELAKSSATPIKAATTLPPAIEKLLKAIEARGLDKVSGVDRLAAFAYRAGRYDLAEKYAMHDDSALNWWIRAKLALRKGDTAAAAQAYAKAASSFPQTENWGAYFSAEIGSVVDLKPACRVNGEAATLALSRRDYREAMDLLYRAGSQYWTDAAYVAERVLSIDELKAYVDAKVPASTAKPGATNPDGEDLIASDPATQLRALLARRLLRSARYDEASVYFDNAELQGKSRELASARHASEQGAQIARARGFFAAAKIERSKGMELLGFEGDPDFALYAGDFDLNSPFTYDAGYNAVPHPRTDLKIIGDYTSDDERSRVASSKAAPLARYHYRLNAVDDAGRAADLLPPRTQAFAAVLCQATSWIIDREPAIAQNVYARYLKQGALVPWGASFGRTCPEPDFAAAEKRLWDQRMAFYKHQARHWAPWIGGALIVLIGFIFWRRRRVR</sequence>
<evidence type="ECO:0000256" key="2">
    <source>
        <dbReference type="SAM" id="SignalP"/>
    </source>
</evidence>
<keyword evidence="1" id="KW-0472">Membrane</keyword>
<dbReference type="KEGG" id="xbc:ELE36_00225"/>
<dbReference type="OrthoDB" id="179859at2"/>
<name>A0A411HEL6_9GAMM</name>
<feature type="transmembrane region" description="Helical" evidence="1">
    <location>
        <begin position="703"/>
        <end position="720"/>
    </location>
</feature>
<evidence type="ECO:0000313" key="4">
    <source>
        <dbReference type="Proteomes" id="UP000291562"/>
    </source>
</evidence>
<organism evidence="3 4">
    <name type="scientific">Pseudolysobacter antarcticus</name>
    <dbReference type="NCBI Taxonomy" id="2511995"/>
    <lineage>
        <taxon>Bacteria</taxon>
        <taxon>Pseudomonadati</taxon>
        <taxon>Pseudomonadota</taxon>
        <taxon>Gammaproteobacteria</taxon>
        <taxon>Lysobacterales</taxon>
        <taxon>Rhodanobacteraceae</taxon>
        <taxon>Pseudolysobacter</taxon>
    </lineage>
</organism>
<keyword evidence="1" id="KW-1133">Transmembrane helix</keyword>
<dbReference type="EMBL" id="CP035704">
    <property type="protein sequence ID" value="QBB68928.1"/>
    <property type="molecule type" value="Genomic_DNA"/>
</dbReference>
<evidence type="ECO:0008006" key="5">
    <source>
        <dbReference type="Google" id="ProtNLM"/>
    </source>
</evidence>
<keyword evidence="1" id="KW-0812">Transmembrane</keyword>
<keyword evidence="2" id="KW-0732">Signal</keyword>
<evidence type="ECO:0000313" key="3">
    <source>
        <dbReference type="EMBL" id="QBB68928.1"/>
    </source>
</evidence>
<reference evidence="3 4" key="1">
    <citation type="submission" date="2019-01" db="EMBL/GenBank/DDBJ databases">
        <title>Pseudolysobacter antarctica gen. nov., sp. nov., isolated from Fildes Peninsula, Antarctica.</title>
        <authorList>
            <person name="Wei Z."/>
            <person name="Peng F."/>
        </authorList>
    </citation>
    <scope>NUCLEOTIDE SEQUENCE [LARGE SCALE GENOMIC DNA]</scope>
    <source>
        <strain evidence="3 4">AQ6-296</strain>
    </source>
</reference>
<dbReference type="RefSeq" id="WP_129831179.1">
    <property type="nucleotide sequence ID" value="NZ_CP035704.1"/>
</dbReference>
<gene>
    <name evidence="3" type="ORF">ELE36_00225</name>
</gene>
<dbReference type="InterPro" id="IPR011990">
    <property type="entry name" value="TPR-like_helical_dom_sf"/>
</dbReference>
<dbReference type="Proteomes" id="UP000291562">
    <property type="component" value="Chromosome"/>
</dbReference>
<accession>A0A411HEL6</accession>
<keyword evidence="4" id="KW-1185">Reference proteome</keyword>
<dbReference type="SUPFAM" id="SSF48452">
    <property type="entry name" value="TPR-like"/>
    <property type="match status" value="1"/>
</dbReference>
<proteinExistence type="predicted"/>
<feature type="chain" id="PRO_5019076787" description="Tetratricopeptide repeat protein" evidence="2">
    <location>
        <begin position="24"/>
        <end position="726"/>
    </location>
</feature>
<protein>
    <recommendedName>
        <fullName evidence="5">Tetratricopeptide repeat protein</fullName>
    </recommendedName>
</protein>